<sequence>MSRCYLSQHKPLFVPDYILMYSLSELPYFPLPSGSRACGVNMTYEQSVRLSLARAKEITCAGDLTVEDIERTSRKFSDLQIDPIKLVDGAAARFFTFQTNLAAGTICVYLKTQPYLRQTVEDILRFEVQPVPDSLCRTVLDFV</sequence>
<keyword evidence="3" id="KW-1185">Reference proteome</keyword>
<evidence type="ECO:0000313" key="3">
    <source>
        <dbReference type="Proteomes" id="UP001295794"/>
    </source>
</evidence>
<name>A0AAD2K0V6_9AGAR</name>
<accession>A0AAD2K0V6</accession>
<gene>
    <name evidence="1" type="ORF">MYCIT1_LOCUS15885</name>
    <name evidence="2" type="ORF">MYCIT1_LOCUS17109</name>
</gene>
<dbReference type="EMBL" id="CAVNYO010000176">
    <property type="protein sequence ID" value="CAK5271796.1"/>
    <property type="molecule type" value="Genomic_DNA"/>
</dbReference>
<evidence type="ECO:0000313" key="1">
    <source>
        <dbReference type="EMBL" id="CAK5271020.1"/>
    </source>
</evidence>
<proteinExistence type="predicted"/>
<dbReference type="AlphaFoldDB" id="A0AAD2K0V6"/>
<organism evidence="2 3">
    <name type="scientific">Mycena citricolor</name>
    <dbReference type="NCBI Taxonomy" id="2018698"/>
    <lineage>
        <taxon>Eukaryota</taxon>
        <taxon>Fungi</taxon>
        <taxon>Dikarya</taxon>
        <taxon>Basidiomycota</taxon>
        <taxon>Agaricomycotina</taxon>
        <taxon>Agaricomycetes</taxon>
        <taxon>Agaricomycetidae</taxon>
        <taxon>Agaricales</taxon>
        <taxon>Marasmiineae</taxon>
        <taxon>Mycenaceae</taxon>
        <taxon>Mycena</taxon>
    </lineage>
</organism>
<dbReference type="Proteomes" id="UP001295794">
    <property type="component" value="Unassembled WGS sequence"/>
</dbReference>
<evidence type="ECO:0000313" key="2">
    <source>
        <dbReference type="EMBL" id="CAK5271796.1"/>
    </source>
</evidence>
<protein>
    <submittedName>
        <fullName evidence="2">Uncharacterized protein</fullName>
    </submittedName>
</protein>
<dbReference type="EMBL" id="CAVNYO010000169">
    <property type="protein sequence ID" value="CAK5271020.1"/>
    <property type="molecule type" value="Genomic_DNA"/>
</dbReference>
<comment type="caution">
    <text evidence="2">The sequence shown here is derived from an EMBL/GenBank/DDBJ whole genome shotgun (WGS) entry which is preliminary data.</text>
</comment>
<reference evidence="2" key="1">
    <citation type="submission" date="2023-11" db="EMBL/GenBank/DDBJ databases">
        <authorList>
            <person name="De Vega J J."/>
            <person name="De Vega J J."/>
        </authorList>
    </citation>
    <scope>NUCLEOTIDE SEQUENCE</scope>
</reference>